<dbReference type="InParanoid" id="C7Q2C4"/>
<dbReference type="STRING" id="479433.Caci_0832"/>
<reference evidence="2 3" key="1">
    <citation type="journal article" date="2009" name="Stand. Genomic Sci.">
        <title>Complete genome sequence of Catenulispora acidiphila type strain (ID 139908).</title>
        <authorList>
            <person name="Copeland A."/>
            <person name="Lapidus A."/>
            <person name="Glavina Del Rio T."/>
            <person name="Nolan M."/>
            <person name="Lucas S."/>
            <person name="Chen F."/>
            <person name="Tice H."/>
            <person name="Cheng J.F."/>
            <person name="Bruce D."/>
            <person name="Goodwin L."/>
            <person name="Pitluck S."/>
            <person name="Mikhailova N."/>
            <person name="Pati A."/>
            <person name="Ivanova N."/>
            <person name="Mavromatis K."/>
            <person name="Chen A."/>
            <person name="Palaniappan K."/>
            <person name="Chain P."/>
            <person name="Land M."/>
            <person name="Hauser L."/>
            <person name="Chang Y.J."/>
            <person name="Jeffries C.D."/>
            <person name="Chertkov O."/>
            <person name="Brettin T."/>
            <person name="Detter J.C."/>
            <person name="Han C."/>
            <person name="Ali Z."/>
            <person name="Tindall B.J."/>
            <person name="Goker M."/>
            <person name="Bristow J."/>
            <person name="Eisen J.A."/>
            <person name="Markowitz V."/>
            <person name="Hugenholtz P."/>
            <person name="Kyrpides N.C."/>
            <person name="Klenk H.P."/>
        </authorList>
    </citation>
    <scope>NUCLEOTIDE SEQUENCE [LARGE SCALE GENOMIC DNA]</scope>
    <source>
        <strain evidence="3">DSM 44928 / JCM 14897 / NBRC 102108 / NRRL B-24433 / ID139908</strain>
    </source>
</reference>
<dbReference type="InterPro" id="IPR023346">
    <property type="entry name" value="Lysozyme-like_dom_sf"/>
</dbReference>
<dbReference type="Gene3D" id="1.10.530.10">
    <property type="match status" value="1"/>
</dbReference>
<dbReference type="Proteomes" id="UP000000851">
    <property type="component" value="Chromosome"/>
</dbReference>
<sequence length="280" mass="28329">MSGISGSGSGRHVASHAKPGAMTHAKGKVKTAAAVTSVLAVSGGVATAFHLHQDGLRNSAEAASQDSNTSAAAAAANALAARAGTNAANRDLQRPSLGQSSTPGTPSSSQPSSAQSPSTPASSSSSTPAPPASSSSTPIPLPSKPLTTPTPTKTSTPIPTKTTTTPTSSSSSSSSSTTNMGYNATPAQAKAMAESIVPSSQFLCFSNIIERESSWNVHATNPSSGAYGLGQALPGDKMASMGSEWRNSALVQIKWALSYMTGRYGSPCAAWAFWQAHDWY</sequence>
<dbReference type="eggNOG" id="COG0741">
    <property type="taxonomic scope" value="Bacteria"/>
</dbReference>
<dbReference type="EMBL" id="CP001700">
    <property type="protein sequence ID" value="ACU69766.1"/>
    <property type="molecule type" value="Genomic_DNA"/>
</dbReference>
<name>C7Q2C4_CATAD</name>
<dbReference type="HOGENOM" id="CLU_992848_0_0_11"/>
<evidence type="ECO:0000313" key="3">
    <source>
        <dbReference type="Proteomes" id="UP000000851"/>
    </source>
</evidence>
<dbReference type="AlphaFoldDB" id="C7Q2C4"/>
<dbReference type="SUPFAM" id="SSF53955">
    <property type="entry name" value="Lysozyme-like"/>
    <property type="match status" value="1"/>
</dbReference>
<evidence type="ECO:0000256" key="1">
    <source>
        <dbReference type="SAM" id="MobiDB-lite"/>
    </source>
</evidence>
<dbReference type="KEGG" id="cai:Caci_0832"/>
<keyword evidence="3" id="KW-1185">Reference proteome</keyword>
<feature type="compositionally biased region" description="Low complexity" evidence="1">
    <location>
        <begin position="86"/>
        <end position="178"/>
    </location>
</feature>
<gene>
    <name evidence="2" type="ordered locus">Caci_0832</name>
</gene>
<proteinExistence type="predicted"/>
<evidence type="ECO:0000313" key="2">
    <source>
        <dbReference type="EMBL" id="ACU69766.1"/>
    </source>
</evidence>
<protein>
    <submittedName>
        <fullName evidence="2">Transglycosylase domain protein</fullName>
    </submittedName>
</protein>
<organism evidence="2 3">
    <name type="scientific">Catenulispora acidiphila (strain DSM 44928 / JCM 14897 / NBRC 102108 / NRRL B-24433 / ID139908)</name>
    <dbReference type="NCBI Taxonomy" id="479433"/>
    <lineage>
        <taxon>Bacteria</taxon>
        <taxon>Bacillati</taxon>
        <taxon>Actinomycetota</taxon>
        <taxon>Actinomycetes</taxon>
        <taxon>Catenulisporales</taxon>
        <taxon>Catenulisporaceae</taxon>
        <taxon>Catenulispora</taxon>
    </lineage>
</organism>
<dbReference type="OrthoDB" id="9766277at2"/>
<dbReference type="RefSeq" id="WP_012785061.1">
    <property type="nucleotide sequence ID" value="NC_013131.1"/>
</dbReference>
<feature type="region of interest" description="Disordered" evidence="1">
    <location>
        <begin position="1"/>
        <end position="29"/>
    </location>
</feature>
<accession>C7Q2C4</accession>
<feature type="region of interest" description="Disordered" evidence="1">
    <location>
        <begin position="86"/>
        <end position="181"/>
    </location>
</feature>